<keyword evidence="5 8" id="KW-0408">Iron</keyword>
<dbReference type="NCBIfam" id="TIGR03723">
    <property type="entry name" value="T6A_TsaD_YgjD"/>
    <property type="match status" value="1"/>
</dbReference>
<feature type="domain" description="Gcp-like" evidence="9">
    <location>
        <begin position="35"/>
        <end position="321"/>
    </location>
</feature>
<dbReference type="GO" id="GO:0002949">
    <property type="term" value="P:tRNA threonylcarbamoyladenosine modification"/>
    <property type="evidence" value="ECO:0007669"/>
    <property type="project" value="UniProtKB-UniRule"/>
</dbReference>
<dbReference type="GO" id="GO:0005506">
    <property type="term" value="F:iron ion binding"/>
    <property type="evidence" value="ECO:0007669"/>
    <property type="project" value="UniProtKB-UniRule"/>
</dbReference>
<dbReference type="Proteomes" id="UP000055060">
    <property type="component" value="Unassembled WGS sequence"/>
</dbReference>
<dbReference type="RefSeq" id="WP_201785907.1">
    <property type="nucleotide sequence ID" value="NZ_DF967972.1"/>
</dbReference>
<keyword evidence="4 8" id="KW-0479">Metal-binding</keyword>
<keyword evidence="1 8" id="KW-0963">Cytoplasm</keyword>
<evidence type="ECO:0000256" key="7">
    <source>
        <dbReference type="ARBA" id="ARBA00048117"/>
    </source>
</evidence>
<dbReference type="InterPro" id="IPR043129">
    <property type="entry name" value="ATPase_NBD"/>
</dbReference>
<dbReference type="SUPFAM" id="SSF53067">
    <property type="entry name" value="Actin-like ATPase domain"/>
    <property type="match status" value="2"/>
</dbReference>
<evidence type="ECO:0000256" key="2">
    <source>
        <dbReference type="ARBA" id="ARBA00022679"/>
    </source>
</evidence>
<feature type="binding site" evidence="8">
    <location>
        <position position="184"/>
    </location>
    <ligand>
        <name>substrate</name>
    </ligand>
</feature>
<dbReference type="InterPro" id="IPR017861">
    <property type="entry name" value="KAE1/TsaD"/>
</dbReference>
<feature type="binding site" evidence="8">
    <location>
        <position position="122"/>
    </location>
    <ligand>
        <name>Fe cation</name>
        <dbReference type="ChEBI" id="CHEBI:24875"/>
    </ligand>
</feature>
<dbReference type="EMBL" id="DF967972">
    <property type="protein sequence ID" value="GAP14136.1"/>
    <property type="molecule type" value="Genomic_DNA"/>
</dbReference>
<feature type="binding site" evidence="8">
    <location>
        <position position="315"/>
    </location>
    <ligand>
        <name>Fe cation</name>
        <dbReference type="ChEBI" id="CHEBI:24875"/>
    </ligand>
</feature>
<dbReference type="PANTHER" id="PTHR11735:SF6">
    <property type="entry name" value="TRNA N6-ADENOSINE THREONYLCARBAMOYLTRANSFERASE, MITOCHONDRIAL"/>
    <property type="match status" value="1"/>
</dbReference>
<evidence type="ECO:0000313" key="11">
    <source>
        <dbReference type="Proteomes" id="UP000055060"/>
    </source>
</evidence>
<proteinExistence type="inferred from homology"/>
<evidence type="ECO:0000256" key="1">
    <source>
        <dbReference type="ARBA" id="ARBA00022490"/>
    </source>
</evidence>
<dbReference type="GO" id="GO:0005737">
    <property type="term" value="C:cytoplasm"/>
    <property type="evidence" value="ECO:0007669"/>
    <property type="project" value="UniProtKB-SubCell"/>
</dbReference>
<dbReference type="InterPro" id="IPR017860">
    <property type="entry name" value="Peptidase_M22_CS"/>
</dbReference>
<dbReference type="InterPro" id="IPR022450">
    <property type="entry name" value="TsaD"/>
</dbReference>
<evidence type="ECO:0000256" key="4">
    <source>
        <dbReference type="ARBA" id="ARBA00022723"/>
    </source>
</evidence>
<evidence type="ECO:0000313" key="10">
    <source>
        <dbReference type="EMBL" id="GAP14136.1"/>
    </source>
</evidence>
<evidence type="ECO:0000256" key="5">
    <source>
        <dbReference type="ARBA" id="ARBA00023004"/>
    </source>
</evidence>
<comment type="caution">
    <text evidence="8">Lacks conserved residue(s) required for the propagation of feature annotation.</text>
</comment>
<feature type="binding site" evidence="8">
    <location>
        <position position="290"/>
    </location>
    <ligand>
        <name>substrate</name>
    </ligand>
</feature>
<evidence type="ECO:0000256" key="3">
    <source>
        <dbReference type="ARBA" id="ARBA00022694"/>
    </source>
</evidence>
<evidence type="ECO:0000256" key="6">
    <source>
        <dbReference type="ARBA" id="ARBA00023315"/>
    </source>
</evidence>
<keyword evidence="2 8" id="KW-0808">Transferase</keyword>
<protein>
    <recommendedName>
        <fullName evidence="8">tRNA N6-adenosine threonylcarbamoyltransferase</fullName>
        <ecNumber evidence="8">2.3.1.234</ecNumber>
    </recommendedName>
    <alternativeName>
        <fullName evidence="8">N6-L-threonylcarbamoyladenine synthase</fullName>
        <shortName evidence="8">t(6)A synthase</shortName>
    </alternativeName>
    <alternativeName>
        <fullName evidence="8">t(6)A37 threonylcarbamoyladenosine biosynthesis protein TsaD</fullName>
    </alternativeName>
    <alternativeName>
        <fullName evidence="8">tRNA threonylcarbamoyladenosine biosynthesis protein TsaD</fullName>
    </alternativeName>
</protein>
<dbReference type="NCBIfam" id="TIGR00329">
    <property type="entry name" value="gcp_kae1"/>
    <property type="match status" value="1"/>
</dbReference>
<dbReference type="HAMAP" id="MF_01445">
    <property type="entry name" value="TsaD"/>
    <property type="match status" value="1"/>
</dbReference>
<organism evidence="10">
    <name type="scientific">Longilinea arvoryzae</name>
    <dbReference type="NCBI Taxonomy" id="360412"/>
    <lineage>
        <taxon>Bacteria</taxon>
        <taxon>Bacillati</taxon>
        <taxon>Chloroflexota</taxon>
        <taxon>Anaerolineae</taxon>
        <taxon>Anaerolineales</taxon>
        <taxon>Anaerolineaceae</taxon>
        <taxon>Longilinea</taxon>
    </lineage>
</organism>
<feature type="binding site" evidence="8">
    <location>
        <position position="126"/>
    </location>
    <ligand>
        <name>Fe cation</name>
        <dbReference type="ChEBI" id="CHEBI:24875"/>
    </ligand>
</feature>
<dbReference type="EC" id="2.3.1.234" evidence="8"/>
<dbReference type="GO" id="GO:0061711">
    <property type="term" value="F:tRNA N(6)-L-threonylcarbamoyladenine synthase activity"/>
    <property type="evidence" value="ECO:0007669"/>
    <property type="project" value="UniProtKB-EC"/>
</dbReference>
<comment type="cofactor">
    <cofactor evidence="8">
        <name>Fe(2+)</name>
        <dbReference type="ChEBI" id="CHEBI:29033"/>
    </cofactor>
    <text evidence="8">Binds 1 Fe(2+) ion per subunit.</text>
</comment>
<dbReference type="InterPro" id="IPR000905">
    <property type="entry name" value="Gcp-like_dom"/>
</dbReference>
<dbReference type="CDD" id="cd24133">
    <property type="entry name" value="ASKHA_NBD_TsaD_bac"/>
    <property type="match status" value="1"/>
</dbReference>
<accession>A0A0S7BIH2</accession>
<dbReference type="AlphaFoldDB" id="A0A0S7BIH2"/>
<dbReference type="STRING" id="360412.LARV_01900"/>
<evidence type="ECO:0000259" key="9">
    <source>
        <dbReference type="Pfam" id="PF00814"/>
    </source>
</evidence>
<dbReference type="PROSITE" id="PS01016">
    <property type="entry name" value="GLYCOPROTEASE"/>
    <property type="match status" value="1"/>
</dbReference>
<comment type="similarity">
    <text evidence="8">Belongs to the KAE1 / TsaD family.</text>
</comment>
<dbReference type="FunFam" id="3.30.420.40:FF:000040">
    <property type="entry name" value="tRNA N6-adenosine threonylcarbamoyltransferase"/>
    <property type="match status" value="1"/>
</dbReference>
<comment type="subcellular location">
    <subcellularLocation>
        <location evidence="8">Cytoplasm</location>
    </subcellularLocation>
</comment>
<name>A0A0S7BIH2_9CHLR</name>
<sequence length="347" mass="37166">MTQVIGTDSTPVRILAIESSCDETAAAVVENGRALLSNVVATQIELHKKYGGVFPEVASREHIKTIYAVIDQALQQAHLGLSDLDAVAVTRGPGLAGSLVVGMNAAKGLVLGHNIPIVGVNHLEGHIYSAWVYRADEPATPEPKFPLMALLVSGGHTELNLMTDHITYQRLGSTLDDAAGEAFDKVARLLGLSYPGGPSIQKAAADGDPKAFTFPRARLEGTWNFSFSGLKTAVLRVVRQFEEHHEPLPVANLAASFQAAVVDVLVSKTLHAARAYKAKEILVAGGVSANRALREAFLAQKEFPVNIPPLFLCTDNAAMIGAAGYHRYQRGQRDPLDLDVLPTWPLS</sequence>
<reference evidence="10" key="1">
    <citation type="submission" date="2015-07" db="EMBL/GenBank/DDBJ databases">
        <title>Draft Genome Sequences of Anaerolinea thermolimosa IMO-1, Bellilinea caldifistulae GOMI-1, Leptolinea tardivitalis YMTK-2, Levilinea saccharolytica KIBI-1,Longilinea arvoryzae KOME-1, Previously Described as Members of the Anaerolineaceae (Chloroflexi).</title>
        <authorList>
            <person name="Sekiguchi Y."/>
            <person name="Ohashi A."/>
            <person name="Matsuura N."/>
            <person name="Tourlousse M.D."/>
        </authorList>
    </citation>
    <scope>NUCLEOTIDE SEQUENCE [LARGE SCALE GENOMIC DNA]</scope>
    <source>
        <strain evidence="10">KOME-1</strain>
    </source>
</reference>
<dbReference type="FunFam" id="3.30.420.40:FF:000012">
    <property type="entry name" value="tRNA N6-adenosine threonylcarbamoyltransferase"/>
    <property type="match status" value="1"/>
</dbReference>
<comment type="catalytic activity">
    <reaction evidence="7 8">
        <text>L-threonylcarbamoyladenylate + adenosine(37) in tRNA = N(6)-L-threonylcarbamoyladenosine(37) in tRNA + AMP + H(+)</text>
        <dbReference type="Rhea" id="RHEA:37059"/>
        <dbReference type="Rhea" id="RHEA-COMP:10162"/>
        <dbReference type="Rhea" id="RHEA-COMP:10163"/>
        <dbReference type="ChEBI" id="CHEBI:15378"/>
        <dbReference type="ChEBI" id="CHEBI:73682"/>
        <dbReference type="ChEBI" id="CHEBI:74411"/>
        <dbReference type="ChEBI" id="CHEBI:74418"/>
        <dbReference type="ChEBI" id="CHEBI:456215"/>
        <dbReference type="EC" id="2.3.1.234"/>
    </reaction>
</comment>
<dbReference type="Pfam" id="PF00814">
    <property type="entry name" value="TsaD"/>
    <property type="match status" value="1"/>
</dbReference>
<keyword evidence="3 8" id="KW-0819">tRNA processing</keyword>
<comment type="function">
    <text evidence="8">Required for the formation of a threonylcarbamoyl group on adenosine at position 37 (t(6)A37) in tRNAs that read codons beginning with adenine. Is involved in the transfer of the threonylcarbamoyl moiety of threonylcarbamoyl-AMP (TC-AMP) to the N6 group of A37, together with TsaE and TsaB. TsaD likely plays a direct catalytic role in this reaction.</text>
</comment>
<gene>
    <name evidence="8" type="primary">tsaD</name>
    <name evidence="10" type="ORF">LARV_01900</name>
</gene>
<dbReference type="PANTHER" id="PTHR11735">
    <property type="entry name" value="TRNA N6-ADENOSINE THREONYLCARBAMOYLTRANSFERASE"/>
    <property type="match status" value="1"/>
</dbReference>
<dbReference type="Gene3D" id="3.30.420.40">
    <property type="match status" value="2"/>
</dbReference>
<dbReference type="PRINTS" id="PR00789">
    <property type="entry name" value="OSIALOPTASE"/>
</dbReference>
<keyword evidence="11" id="KW-1185">Reference proteome</keyword>
<feature type="binding site" evidence="8">
    <location>
        <begin position="151"/>
        <end position="155"/>
    </location>
    <ligand>
        <name>substrate</name>
    </ligand>
</feature>
<evidence type="ECO:0000256" key="8">
    <source>
        <dbReference type="HAMAP-Rule" id="MF_01445"/>
    </source>
</evidence>
<keyword evidence="6 8" id="KW-0012">Acyltransferase</keyword>
<feature type="binding site" evidence="8">
    <location>
        <position position="197"/>
    </location>
    <ligand>
        <name>substrate</name>
    </ligand>
</feature>